<comment type="caution">
    <text evidence="2">The sequence shown here is derived from an EMBL/GenBank/DDBJ whole genome shotgun (WGS) entry which is preliminary data.</text>
</comment>
<accession>A0A6N9Z888</accession>
<feature type="domain" description="HTH cro/C1-type" evidence="1">
    <location>
        <begin position="3"/>
        <end position="60"/>
    </location>
</feature>
<organism evidence="2 3">
    <name type="scientific">Bifidobacterium aerophilum</name>
    <dbReference type="NCBI Taxonomy" id="1798155"/>
    <lineage>
        <taxon>Bacteria</taxon>
        <taxon>Bacillati</taxon>
        <taxon>Actinomycetota</taxon>
        <taxon>Actinomycetes</taxon>
        <taxon>Bifidobacteriales</taxon>
        <taxon>Bifidobacteriaceae</taxon>
        <taxon>Bifidobacterium</taxon>
    </lineage>
</organism>
<dbReference type="Proteomes" id="UP000469194">
    <property type="component" value="Unassembled WGS sequence"/>
</dbReference>
<dbReference type="GO" id="GO:0003677">
    <property type="term" value="F:DNA binding"/>
    <property type="evidence" value="ECO:0007669"/>
    <property type="project" value="InterPro"/>
</dbReference>
<proteinExistence type="predicted"/>
<evidence type="ECO:0000259" key="1">
    <source>
        <dbReference type="PROSITE" id="PS50943"/>
    </source>
</evidence>
<name>A0A6N9Z888_9BIFI</name>
<dbReference type="Pfam" id="PF01381">
    <property type="entry name" value="HTH_3"/>
    <property type="match status" value="1"/>
</dbReference>
<dbReference type="InterPro" id="IPR001387">
    <property type="entry name" value="Cro/C1-type_HTH"/>
</dbReference>
<dbReference type="Gene3D" id="1.10.260.40">
    <property type="entry name" value="lambda repressor-like DNA-binding domains"/>
    <property type="match status" value="1"/>
</dbReference>
<dbReference type="CDD" id="cd00093">
    <property type="entry name" value="HTH_XRE"/>
    <property type="match status" value="1"/>
</dbReference>
<keyword evidence="3" id="KW-1185">Reference proteome</keyword>
<dbReference type="PROSITE" id="PS50943">
    <property type="entry name" value="HTH_CROC1"/>
    <property type="match status" value="1"/>
</dbReference>
<dbReference type="SMART" id="SM00530">
    <property type="entry name" value="HTH_XRE"/>
    <property type="match status" value="1"/>
</dbReference>
<dbReference type="SUPFAM" id="SSF47413">
    <property type="entry name" value="lambda repressor-like DNA-binding domains"/>
    <property type="match status" value="1"/>
</dbReference>
<gene>
    <name evidence="2" type="ORF">GFD25_11560</name>
</gene>
<reference evidence="2 3" key="1">
    <citation type="submission" date="2019-10" db="EMBL/GenBank/DDBJ databases">
        <title>Bifidobacterium from non-human primates.</title>
        <authorList>
            <person name="Modesto M."/>
        </authorList>
    </citation>
    <scope>NUCLEOTIDE SEQUENCE [LARGE SCALE GENOMIC DNA]</scope>
    <source>
        <strain evidence="2 3">TRE17</strain>
    </source>
</reference>
<sequence>MTLRDMRDSRGDSIRLLAHRADVPPQSITRWESGDRDPHRMRLDTACRLATALGLSLDDFWANL</sequence>
<dbReference type="InterPro" id="IPR010982">
    <property type="entry name" value="Lambda_DNA-bd_dom_sf"/>
</dbReference>
<evidence type="ECO:0000313" key="3">
    <source>
        <dbReference type="Proteomes" id="UP000469194"/>
    </source>
</evidence>
<dbReference type="AlphaFoldDB" id="A0A6N9Z888"/>
<dbReference type="RefSeq" id="WP_163232992.1">
    <property type="nucleotide sequence ID" value="NZ_WHZW01000035.1"/>
</dbReference>
<protein>
    <submittedName>
        <fullName evidence="2">Helix-turn-helix domain-containing protein</fullName>
    </submittedName>
</protein>
<evidence type="ECO:0000313" key="2">
    <source>
        <dbReference type="EMBL" id="NEG90600.1"/>
    </source>
</evidence>
<dbReference type="EMBL" id="WHZW01000035">
    <property type="protein sequence ID" value="NEG90600.1"/>
    <property type="molecule type" value="Genomic_DNA"/>
</dbReference>